<proteinExistence type="predicted"/>
<comment type="caution">
    <text evidence="3">The sequence shown here is derived from an EMBL/GenBank/DDBJ whole genome shotgun (WGS) entry which is preliminary data.</text>
</comment>
<dbReference type="InterPro" id="IPR036388">
    <property type="entry name" value="WH-like_DNA-bd_sf"/>
</dbReference>
<name>A0A7W5P7I8_9ACTN</name>
<accession>A0A7W5P7I8</accession>
<dbReference type="Pfam" id="PF01035">
    <property type="entry name" value="DNA_binding_1"/>
    <property type="match status" value="1"/>
</dbReference>
<dbReference type="GO" id="GO:0006281">
    <property type="term" value="P:DNA repair"/>
    <property type="evidence" value="ECO:0007669"/>
    <property type="project" value="InterPro"/>
</dbReference>
<keyword evidence="4" id="KW-1185">Reference proteome</keyword>
<dbReference type="EMBL" id="JACHZG010000001">
    <property type="protein sequence ID" value="MBB3327619.1"/>
    <property type="molecule type" value="Genomic_DNA"/>
</dbReference>
<dbReference type="AlphaFoldDB" id="A0A7W5P7I8"/>
<dbReference type="GO" id="GO:0003824">
    <property type="term" value="F:catalytic activity"/>
    <property type="evidence" value="ECO:0007669"/>
    <property type="project" value="InterPro"/>
</dbReference>
<dbReference type="SUPFAM" id="SSF46767">
    <property type="entry name" value="Methylated DNA-protein cysteine methyltransferase, C-terminal domain"/>
    <property type="match status" value="1"/>
</dbReference>
<dbReference type="Gene3D" id="1.10.10.10">
    <property type="entry name" value="Winged helix-like DNA-binding domain superfamily/Winged helix DNA-binding domain"/>
    <property type="match status" value="1"/>
</dbReference>
<gene>
    <name evidence="3" type="ORF">FHX39_002563</name>
</gene>
<dbReference type="Proteomes" id="UP000565572">
    <property type="component" value="Unassembled WGS sequence"/>
</dbReference>
<keyword evidence="1" id="KW-0227">DNA damage</keyword>
<dbReference type="InterPro" id="IPR014048">
    <property type="entry name" value="MethylDNA_cys_MeTrfase_DNA-bd"/>
</dbReference>
<dbReference type="InterPro" id="IPR036217">
    <property type="entry name" value="MethylDNA_cys_MeTrfase_DNAb"/>
</dbReference>
<sequence length="105" mass="11300">MDDTYTEEVLRLVEAVPPGAVTTYGDLAEMVGRGGPRQVGAVLARHGAAVPWWRVIRADGRPADGLGERALSRLAEEGVPVHDGRVRLASVRWRPAPESLPGRPV</sequence>
<feature type="domain" description="Methylated-DNA-[protein]-cysteine S-methyltransferase DNA binding" evidence="2">
    <location>
        <begin position="6"/>
        <end position="78"/>
    </location>
</feature>
<dbReference type="InterPro" id="IPR052520">
    <property type="entry name" value="ATL_DNA_repair"/>
</dbReference>
<dbReference type="PANTHER" id="PTHR42942">
    <property type="entry name" value="6-O-METHYLGUANINE DNA METHYLTRANSFERASE"/>
    <property type="match status" value="1"/>
</dbReference>
<protein>
    <submittedName>
        <fullName evidence="3">Alkylated DNA nucleotide flippase Atl1</fullName>
    </submittedName>
</protein>
<dbReference type="RefSeq" id="WP_183338961.1">
    <property type="nucleotide sequence ID" value="NZ_JACHZG010000001.1"/>
</dbReference>
<dbReference type="PANTHER" id="PTHR42942:SF1">
    <property type="entry name" value="ALKYLTRANSFERASE-LIKE PROTEIN 1"/>
    <property type="match status" value="1"/>
</dbReference>
<organism evidence="3 4">
    <name type="scientific">Microlunatus antarcticus</name>
    <dbReference type="NCBI Taxonomy" id="53388"/>
    <lineage>
        <taxon>Bacteria</taxon>
        <taxon>Bacillati</taxon>
        <taxon>Actinomycetota</taxon>
        <taxon>Actinomycetes</taxon>
        <taxon>Propionibacteriales</taxon>
        <taxon>Propionibacteriaceae</taxon>
        <taxon>Microlunatus</taxon>
    </lineage>
</organism>
<evidence type="ECO:0000259" key="2">
    <source>
        <dbReference type="Pfam" id="PF01035"/>
    </source>
</evidence>
<evidence type="ECO:0000313" key="3">
    <source>
        <dbReference type="EMBL" id="MBB3327619.1"/>
    </source>
</evidence>
<reference evidence="3 4" key="1">
    <citation type="submission" date="2020-08" db="EMBL/GenBank/DDBJ databases">
        <title>Sequencing the genomes of 1000 actinobacteria strains.</title>
        <authorList>
            <person name="Klenk H.-P."/>
        </authorList>
    </citation>
    <scope>NUCLEOTIDE SEQUENCE [LARGE SCALE GENOMIC DNA]</scope>
    <source>
        <strain evidence="3 4">DSM 11053</strain>
    </source>
</reference>
<dbReference type="CDD" id="cd06445">
    <property type="entry name" value="ATase"/>
    <property type="match status" value="1"/>
</dbReference>
<evidence type="ECO:0000313" key="4">
    <source>
        <dbReference type="Proteomes" id="UP000565572"/>
    </source>
</evidence>
<evidence type="ECO:0000256" key="1">
    <source>
        <dbReference type="ARBA" id="ARBA00022763"/>
    </source>
</evidence>